<keyword evidence="3" id="KW-1185">Reference proteome</keyword>
<evidence type="ECO:0000313" key="2">
    <source>
        <dbReference type="EMBL" id="MBY8336048.1"/>
    </source>
</evidence>
<keyword evidence="1" id="KW-1133">Transmembrane helix</keyword>
<dbReference type="EMBL" id="JAHWXP010000001">
    <property type="protein sequence ID" value="MBY8336048.1"/>
    <property type="molecule type" value="Genomic_DNA"/>
</dbReference>
<name>A0ABS7PAF9_9SPHN</name>
<comment type="caution">
    <text evidence="2">The sequence shown here is derived from an EMBL/GenBank/DDBJ whole genome shotgun (WGS) entry which is preliminary data.</text>
</comment>
<evidence type="ECO:0000313" key="3">
    <source>
        <dbReference type="Proteomes" id="UP000759298"/>
    </source>
</evidence>
<evidence type="ECO:0000256" key="1">
    <source>
        <dbReference type="SAM" id="Phobius"/>
    </source>
</evidence>
<feature type="transmembrane region" description="Helical" evidence="1">
    <location>
        <begin position="124"/>
        <end position="141"/>
    </location>
</feature>
<keyword evidence="1" id="KW-0472">Membrane</keyword>
<organism evidence="2 3">
    <name type="scientific">Alteriqipengyuania abyssalis</name>
    <dbReference type="NCBI Taxonomy" id="2860200"/>
    <lineage>
        <taxon>Bacteria</taxon>
        <taxon>Pseudomonadati</taxon>
        <taxon>Pseudomonadota</taxon>
        <taxon>Alphaproteobacteria</taxon>
        <taxon>Sphingomonadales</taxon>
        <taxon>Erythrobacteraceae</taxon>
        <taxon>Alteriqipengyuania</taxon>
    </lineage>
</organism>
<feature type="transmembrane region" description="Helical" evidence="1">
    <location>
        <begin position="44"/>
        <end position="61"/>
    </location>
</feature>
<reference evidence="2 3" key="1">
    <citation type="submission" date="2021-07" db="EMBL/GenBank/DDBJ databases">
        <title>Alteriqipengyuania abyssalis NZ-12B nov, sp.nov isolated from deep sea sponge in pacific ocean.</title>
        <authorList>
            <person name="Tareen S."/>
            <person name="Wink J."/>
        </authorList>
    </citation>
    <scope>NUCLEOTIDE SEQUENCE [LARGE SCALE GENOMIC DNA]</scope>
    <source>
        <strain evidence="2 3">NZ-12B</strain>
    </source>
</reference>
<dbReference type="RefSeq" id="WP_222823769.1">
    <property type="nucleotide sequence ID" value="NZ_JAHWXP010000001.1"/>
</dbReference>
<keyword evidence="1" id="KW-0812">Transmembrane</keyword>
<sequence length="150" mass="15897">MAYDPTAPSQEEQSHAYVLPWIGLAANGVLLADYTIGFGQGVDTASLAITGAMIFVTVFAHRYDDYFNGLRNVALRWGMAVIALYLFAGAVMGFLNGGNILGYWAAAGDLPDLARGNPGFMADGYLLAILSGLAYHLGFAVRRIRGTGSA</sequence>
<evidence type="ECO:0008006" key="4">
    <source>
        <dbReference type="Google" id="ProtNLM"/>
    </source>
</evidence>
<protein>
    <recommendedName>
        <fullName evidence="4">DUF4383 domain-containing protein</fullName>
    </recommendedName>
</protein>
<accession>A0ABS7PAF9</accession>
<proteinExistence type="predicted"/>
<feature type="transmembrane region" description="Helical" evidence="1">
    <location>
        <begin position="82"/>
        <end position="104"/>
    </location>
</feature>
<dbReference type="Proteomes" id="UP000759298">
    <property type="component" value="Unassembled WGS sequence"/>
</dbReference>
<gene>
    <name evidence="2" type="ORF">KYN89_03220</name>
</gene>